<dbReference type="PROSITE" id="PS50082">
    <property type="entry name" value="WD_REPEATS_2"/>
    <property type="match status" value="4"/>
</dbReference>
<sequence length="886" mass="101650">MEKERFSLLQLDPGEIYFEDFSAIFIPPDTTPKTYDTKKQDGRLKMCSKSLVFDPKDISKPIIKILFKDCVVIEQWKGTAKFLNSNNNVMSVNCKEYIELLEKNIVAPYQFRKPANFLFLLNYANVMNCLPQVCQLHRASSLPAAEQADMIATIVHSRQSRDVFDPRWMDLYEKVVLESHADKVTPLVVNPGRIVLSTSKLYFQPYNKMGEYPVKINLSSIKQIVKRRFLLRQIGLEIYCNDNSPTPHTYFSFRNQIARDELYDNLLKQPELKLNEIQQDIITLQWQNGIISNYDYLLYVNSLGDRTFNDLTQYPVFPWIISNYNGDKLDLNDPINYRDLSKPVGALNEVRLNRLLERYQEMPNNKFLYGSHYSTPGFVLYYLARLYPHYVLCLQSGRFDHPDRMFNSVADAYKNCLNNMSDFKELIPQFYDVSEEGKFLVNGMGINFGYRHNNIKVGDVELPPWCSGPQDFILKLRDALESDIVSENLHKWIDLIFGYKQRGEEAVKANNLFYHLCYEGAIDLDAITDLNQRHALEVQIMEFGQIPKQVFKVPHPQRKIGYSIQTEPYQIKEIQTNCEGIWKEATDLEFVTSFNSHKNTVSDLFISEDGTKITSVGHDSKLKVFSLPQNKQIRSANIGRMPLSSCIQLPNANVLVIASWDNGISLYDLDYGRVIENVLAHEDAITCLCFDQESNLLVSGSGDCTVKVWKGLNNNGHIKPIQCLQKQIDHNSQVNCLSFNSTNHHLAVGTEDGDVYVWDMSTFLLFKKYIQSSSITAINYSPDGMKLAIGSRDMTFQIIDVNTGLSVFSKILNSVVTSLMWRDYLLVIGCEDGTLSLWDIFEVRLLLEIEAHTSAIKTIDISSLKDFIVTGGQDRSIKVWRPKLIS</sequence>
<dbReference type="InterPro" id="IPR000409">
    <property type="entry name" value="BEACH_dom"/>
</dbReference>
<gene>
    <name evidence="6" type="ORF">PSYICH_LOCUS8422</name>
</gene>
<dbReference type="PANTHER" id="PTHR13743">
    <property type="entry name" value="BEIGE/BEACH-RELATED"/>
    <property type="match status" value="1"/>
</dbReference>
<dbReference type="Pfam" id="PF02138">
    <property type="entry name" value="Beach"/>
    <property type="match status" value="1"/>
</dbReference>
<keyword evidence="1 3" id="KW-0853">WD repeat</keyword>
<evidence type="ECO:0000313" key="7">
    <source>
        <dbReference type="Proteomes" id="UP001153636"/>
    </source>
</evidence>
<dbReference type="EMBL" id="OV651815">
    <property type="protein sequence ID" value="CAH1109031.1"/>
    <property type="molecule type" value="Genomic_DNA"/>
</dbReference>
<dbReference type="Gene3D" id="1.10.1540.10">
    <property type="entry name" value="BEACH domain"/>
    <property type="match status" value="1"/>
</dbReference>
<dbReference type="AlphaFoldDB" id="A0A9P0D374"/>
<dbReference type="Pfam" id="PF25400">
    <property type="entry name" value="PH_FAN"/>
    <property type="match status" value="1"/>
</dbReference>
<name>A0A9P0D374_9CUCU</name>
<dbReference type="SUPFAM" id="SSF81837">
    <property type="entry name" value="BEACH domain"/>
    <property type="match status" value="1"/>
</dbReference>
<dbReference type="InterPro" id="IPR057496">
    <property type="entry name" value="FAN-like_PH"/>
</dbReference>
<dbReference type="Proteomes" id="UP001153636">
    <property type="component" value="Chromosome 3"/>
</dbReference>
<dbReference type="PROSITE" id="PS51783">
    <property type="entry name" value="PH_BEACH"/>
    <property type="match status" value="1"/>
</dbReference>
<dbReference type="FunFam" id="1.10.1540.10:FF:000001">
    <property type="entry name" value="neurobeachin isoform X1"/>
    <property type="match status" value="1"/>
</dbReference>
<accession>A0A9P0D374</accession>
<evidence type="ECO:0000259" key="4">
    <source>
        <dbReference type="PROSITE" id="PS50197"/>
    </source>
</evidence>
<dbReference type="Pfam" id="PF00400">
    <property type="entry name" value="WD40"/>
    <property type="match status" value="5"/>
</dbReference>
<dbReference type="SMART" id="SM01026">
    <property type="entry name" value="Beach"/>
    <property type="match status" value="1"/>
</dbReference>
<protein>
    <recommendedName>
        <fullName evidence="8">Neutral sphingomyelinase</fullName>
    </recommendedName>
</protein>
<dbReference type="Gene3D" id="2.130.10.10">
    <property type="entry name" value="YVTN repeat-like/Quinoprotein amine dehydrogenase"/>
    <property type="match status" value="2"/>
</dbReference>
<keyword evidence="2" id="KW-0677">Repeat</keyword>
<feature type="domain" description="BEACH" evidence="4">
    <location>
        <begin position="271"/>
        <end position="558"/>
    </location>
</feature>
<dbReference type="PROSITE" id="PS50294">
    <property type="entry name" value="WD_REPEATS_REGION"/>
    <property type="match status" value="3"/>
</dbReference>
<dbReference type="OrthoDB" id="26681at2759"/>
<feature type="repeat" description="WD" evidence="3">
    <location>
        <begin position="594"/>
        <end position="635"/>
    </location>
</feature>
<evidence type="ECO:0000259" key="5">
    <source>
        <dbReference type="PROSITE" id="PS51783"/>
    </source>
</evidence>
<feature type="domain" description="BEACH-type PH" evidence="5">
    <location>
        <begin position="170"/>
        <end position="267"/>
    </location>
</feature>
<reference evidence="6" key="1">
    <citation type="submission" date="2022-01" db="EMBL/GenBank/DDBJ databases">
        <authorList>
            <person name="King R."/>
        </authorList>
    </citation>
    <scope>NUCLEOTIDE SEQUENCE</scope>
</reference>
<proteinExistence type="predicted"/>
<dbReference type="InterPro" id="IPR011993">
    <property type="entry name" value="PH-like_dom_sf"/>
</dbReference>
<dbReference type="InterPro" id="IPR050865">
    <property type="entry name" value="BEACH_Domain"/>
</dbReference>
<dbReference type="CDD" id="cd00200">
    <property type="entry name" value="WD40"/>
    <property type="match status" value="1"/>
</dbReference>
<evidence type="ECO:0000256" key="1">
    <source>
        <dbReference type="ARBA" id="ARBA00022574"/>
    </source>
</evidence>
<dbReference type="Gene3D" id="2.30.29.30">
    <property type="entry name" value="Pleckstrin-homology domain (PH domain)/Phosphotyrosine-binding domain (PTB)"/>
    <property type="match status" value="1"/>
</dbReference>
<dbReference type="InterPro" id="IPR015943">
    <property type="entry name" value="WD40/YVTN_repeat-like_dom_sf"/>
</dbReference>
<feature type="repeat" description="WD" evidence="3">
    <location>
        <begin position="678"/>
        <end position="710"/>
    </location>
</feature>
<dbReference type="SUPFAM" id="SSF50978">
    <property type="entry name" value="WD40 repeat-like"/>
    <property type="match status" value="1"/>
</dbReference>
<dbReference type="PROSITE" id="PS50197">
    <property type="entry name" value="BEACH"/>
    <property type="match status" value="1"/>
</dbReference>
<feature type="repeat" description="WD" evidence="3">
    <location>
        <begin position="727"/>
        <end position="762"/>
    </location>
</feature>
<dbReference type="InterPro" id="IPR036322">
    <property type="entry name" value="WD40_repeat_dom_sf"/>
</dbReference>
<dbReference type="PANTHER" id="PTHR13743:SF123">
    <property type="entry name" value="PROTEIN FAN"/>
    <property type="match status" value="1"/>
</dbReference>
<evidence type="ECO:0000256" key="3">
    <source>
        <dbReference type="PROSITE-ProRule" id="PRU00221"/>
    </source>
</evidence>
<dbReference type="SUPFAM" id="SSF50729">
    <property type="entry name" value="PH domain-like"/>
    <property type="match status" value="1"/>
</dbReference>
<evidence type="ECO:0000256" key="2">
    <source>
        <dbReference type="ARBA" id="ARBA00022737"/>
    </source>
</evidence>
<evidence type="ECO:0000313" key="6">
    <source>
        <dbReference type="EMBL" id="CAH1109031.1"/>
    </source>
</evidence>
<dbReference type="CDD" id="cd06071">
    <property type="entry name" value="Beach"/>
    <property type="match status" value="1"/>
</dbReference>
<dbReference type="InterPro" id="IPR036372">
    <property type="entry name" value="BEACH_dom_sf"/>
</dbReference>
<keyword evidence="7" id="KW-1185">Reference proteome</keyword>
<feature type="repeat" description="WD" evidence="3">
    <location>
        <begin position="849"/>
        <end position="880"/>
    </location>
</feature>
<organism evidence="6 7">
    <name type="scientific">Psylliodes chrysocephalus</name>
    <dbReference type="NCBI Taxonomy" id="3402493"/>
    <lineage>
        <taxon>Eukaryota</taxon>
        <taxon>Metazoa</taxon>
        <taxon>Ecdysozoa</taxon>
        <taxon>Arthropoda</taxon>
        <taxon>Hexapoda</taxon>
        <taxon>Insecta</taxon>
        <taxon>Pterygota</taxon>
        <taxon>Neoptera</taxon>
        <taxon>Endopterygota</taxon>
        <taxon>Coleoptera</taxon>
        <taxon>Polyphaga</taxon>
        <taxon>Cucujiformia</taxon>
        <taxon>Chrysomeloidea</taxon>
        <taxon>Chrysomelidae</taxon>
        <taxon>Galerucinae</taxon>
        <taxon>Alticini</taxon>
        <taxon>Psylliodes</taxon>
    </lineage>
</organism>
<dbReference type="SMART" id="SM00320">
    <property type="entry name" value="WD40"/>
    <property type="match status" value="7"/>
</dbReference>
<dbReference type="InterPro" id="IPR001680">
    <property type="entry name" value="WD40_rpt"/>
</dbReference>
<evidence type="ECO:0008006" key="8">
    <source>
        <dbReference type="Google" id="ProtNLM"/>
    </source>
</evidence>
<dbReference type="InterPro" id="IPR023362">
    <property type="entry name" value="PH-BEACH_dom"/>
</dbReference>